<dbReference type="GO" id="GO:0005576">
    <property type="term" value="C:extracellular region"/>
    <property type="evidence" value="ECO:0007669"/>
    <property type="project" value="UniProtKB-SubCell"/>
</dbReference>
<dbReference type="Pfam" id="PF25023">
    <property type="entry name" value="TEN_YD-shell"/>
    <property type="match status" value="1"/>
</dbReference>
<dbReference type="InterPro" id="IPR031325">
    <property type="entry name" value="RHS_repeat"/>
</dbReference>
<keyword evidence="9" id="KW-1185">Reference proteome</keyword>
<sequence>MTGGTLRTGSRRLAVLFSFVLATSVVTTAVPPFAWAGEPSVPLPDTPSAKVTEQRMDTSRGPDEATGNELHGNQPPGGGGVDGGGTSRATPLSPSAKWDVSGQTGDFTWSYPLRVPPVPGGFAPTLALSYASSAVDGRTSATNNQASWIGDGWDLSVGYIERSYIPCANDTADGTTPPKGVGDLCWRSDNATSSYGGSGGDLVLDPEQGWHPRSDDGARVERIGKPGDAGESWKITTVDGTQYSFGSRGDANSTWKLPVFGDDAGEPCHQGTFEASQCAMPWRWNLDKVVDRNGNQILYDYDAETNSYGMNSKDAAVAYTRGGTLKSARYGLNTANAEPAAARVDFVTADRCVPGSDCTPDKKDNWPDVPWGDKCDTPTCPDRHGPSFWSTRRLDRVVTAVRDGSGYRPVEQWQLDQQFPVSGDGEKPALWLKGIGHTGLAGGSPVELPPVRFEGTKLPNRVENADGIGPLLRYRVSGIESESGGLVQITYAKPDCAAGRQLPAPESNTLRCYPVKWAKKDFAERTDHFHKYVVEKITESDRIAANPVQETRYAYPDGAAWAWDDSEFTKDDHRDYNVFHGFKRVQVRKGVPEDPSGPVTMTEERYYQGMNGDRLPGGTRSAQVVDSEQGARADDRWLQGLKFETTVFDGDSTRVVSKVIGTPSVQGPTATRGSLRAYLVRPGPQTDYQALSAGGWRTSRTEPTYNAHGLPTRNNDLGDTTTAADDRCTTTTYAENTAAWLLNLPSLVTTVAKACTATPKLPDDAVSATRSFYDGATGAATAPVRGNVTRLEDLDRWTGQDPVTTLKTTSGYDAYGRVTSTKDARNNETRTAYAPEVGGPVTGTVVTNAADQATTTALDTAFGQPVLVKDANNNVTETTYDALGRTTEVWLPNRPRKSNPHGNRYFSYAYRRDQPTVVTTTSVGPNGNYTTSKEIYDGLLRLRQKQTPAPNGGRLIADTAYDSQGRRSRTTNPYFNDAPVDDRIWIAGDAEVASQTVSTYDGAGRQRAEVVKGGVRELWRVTADYDGDRVTVTPPAGSNAGTSIYDARGRLVELRQYHGTRPQGAYDTTTYAYTPDDRLARIVDPAGQVWKRTYDLHGRKVVDEDPDKGVMTLAYDEVGNLASREDARGTVLVFGYDSLNRKTSERLDSPTGPLRAEWTYDTAALGKGLPATSTRYADGAAYRDAVEAYDPLGGIAGSTVTVPATAREPGLAGSYTTYVGYKADGSVAGRSFAGAAGLAAESVSYTYDDLGHPLTMTGGDGGTVDYVSGAEYTRYGEIARTTLGDRGKRVWLSHYYDPDTRRLQRSIVDAEVPSPMRSDVNYTYDPSGNVTSVSDRAPGQADTQCFRHDHLQRLTEAWTPASAACGDDPDVAGLGGVAPYWLSFTYDVSGNRLTRTQHAPGGDTVQTSTYPAAGQPRAHAVNAVATRGPGVDVSGPVTYDAAGNVKAKPGEVLDWDAEGHLARVTRGGDVTEFAYDADGERLLRRDPTGTTLYLDGQELRVAKATGAKSATRYYQFGDQTVALRDAAGLTWLAGDHQGTAQLAVGSTDLQVTRRRQTPFGEARGTAPVFPGGRGFVGGTDDPSTGLVHLGAREYDPALGRFLSVDPLLTKNDPQTMNGYTYADNNPLTYADPSGRSLWGRVFGAISTFASIGALIPGPIGMAFCAVAVVSSVADAVLSVKDGHYATAVLDGVSAITGIYGKALGIAVKGVDKALKSASIVDESAAATSKVVEGVAKGADGAGLGTATAAWMTFENHYPEQRQVEQEEQREEWEKQQAELEAAPATDMGCYAAGNRSQTIGCDSPDAVRPLGASYCKSGLAVPSDCIFSRKERIDQHKMPGRTNLGPQSRKSSGSGRSNPGDDYRWGSENSKRSGFYETDDGMVHRNSGGGRAMF</sequence>
<feature type="compositionally biased region" description="Polar residues" evidence="5">
    <location>
        <begin position="1844"/>
        <end position="1857"/>
    </location>
</feature>
<evidence type="ECO:0000256" key="1">
    <source>
        <dbReference type="ARBA" id="ARBA00004613"/>
    </source>
</evidence>
<dbReference type="NCBIfam" id="TIGR01643">
    <property type="entry name" value="YD_repeat_2x"/>
    <property type="match status" value="2"/>
</dbReference>
<evidence type="ECO:0000256" key="5">
    <source>
        <dbReference type="SAM" id="MobiDB-lite"/>
    </source>
</evidence>
<proteinExistence type="predicted"/>
<feature type="region of interest" description="Disordered" evidence="5">
    <location>
        <begin position="211"/>
        <end position="232"/>
    </location>
</feature>
<feature type="compositionally biased region" description="Gly residues" evidence="5">
    <location>
        <begin position="75"/>
        <end position="86"/>
    </location>
</feature>
<name>A0A5Q0H3V7_SACSY</name>
<protein>
    <submittedName>
        <fullName evidence="8">Type IV secretion protein Rhs</fullName>
    </submittedName>
</protein>
<dbReference type="SUPFAM" id="SSF75011">
    <property type="entry name" value="3-carboxy-cis,cis-mucoante lactonizing enzyme"/>
    <property type="match status" value="1"/>
</dbReference>
<feature type="chain" id="PRO_5024858756" evidence="6">
    <location>
        <begin position="37"/>
        <end position="1894"/>
    </location>
</feature>
<feature type="compositionally biased region" description="Basic and acidic residues" evidence="5">
    <location>
        <begin position="1859"/>
        <end position="1871"/>
    </location>
</feature>
<dbReference type="RefSeq" id="WP_153278524.1">
    <property type="nucleotide sequence ID" value="NZ_CP034550.1"/>
</dbReference>
<evidence type="ECO:0000256" key="6">
    <source>
        <dbReference type="SAM" id="SignalP"/>
    </source>
</evidence>
<accession>A0A5Q0H3V7</accession>
<dbReference type="PANTHER" id="PTHR32305:SF17">
    <property type="entry name" value="TRNA NUCLEASE WAPA"/>
    <property type="match status" value="1"/>
</dbReference>
<dbReference type="InterPro" id="IPR022385">
    <property type="entry name" value="Rhs_assc_core"/>
</dbReference>
<feature type="compositionally biased region" description="Basic and acidic residues" evidence="5">
    <location>
        <begin position="52"/>
        <end position="63"/>
    </location>
</feature>
<dbReference type="InterPro" id="IPR003284">
    <property type="entry name" value="Sal_SpvB"/>
</dbReference>
<organism evidence="8 9">
    <name type="scientific">Saccharothrix syringae</name>
    <name type="common">Nocardiopsis syringae</name>
    <dbReference type="NCBI Taxonomy" id="103733"/>
    <lineage>
        <taxon>Bacteria</taxon>
        <taxon>Bacillati</taxon>
        <taxon>Actinomycetota</taxon>
        <taxon>Actinomycetes</taxon>
        <taxon>Pseudonocardiales</taxon>
        <taxon>Pseudonocardiaceae</taxon>
        <taxon>Saccharothrix</taxon>
    </lineage>
</organism>
<dbReference type="Pfam" id="PF03534">
    <property type="entry name" value="SpvB"/>
    <property type="match status" value="1"/>
</dbReference>
<evidence type="ECO:0000313" key="9">
    <source>
        <dbReference type="Proteomes" id="UP000325787"/>
    </source>
</evidence>
<evidence type="ECO:0000259" key="7">
    <source>
        <dbReference type="Pfam" id="PF25023"/>
    </source>
</evidence>
<feature type="region of interest" description="Disordered" evidence="5">
    <location>
        <begin position="1831"/>
        <end position="1894"/>
    </location>
</feature>
<dbReference type="InterPro" id="IPR050708">
    <property type="entry name" value="T6SS_VgrG/RHS"/>
</dbReference>
<keyword evidence="3" id="KW-0677">Repeat</keyword>
<dbReference type="Proteomes" id="UP000325787">
    <property type="component" value="Chromosome"/>
</dbReference>
<feature type="compositionally biased region" description="Basic and acidic residues" evidence="5">
    <location>
        <begin position="211"/>
        <end position="225"/>
    </location>
</feature>
<dbReference type="InterPro" id="IPR056823">
    <property type="entry name" value="TEN-like_YD-shell"/>
</dbReference>
<dbReference type="InterPro" id="IPR006530">
    <property type="entry name" value="YD"/>
</dbReference>
<gene>
    <name evidence="8" type="ORF">EKG83_29180</name>
</gene>
<feature type="signal peptide" evidence="6">
    <location>
        <begin position="1"/>
        <end position="36"/>
    </location>
</feature>
<keyword evidence="4" id="KW-0843">Virulence</keyword>
<evidence type="ECO:0000256" key="3">
    <source>
        <dbReference type="ARBA" id="ARBA00022737"/>
    </source>
</evidence>
<dbReference type="NCBIfam" id="TIGR03696">
    <property type="entry name" value="Rhs_assc_core"/>
    <property type="match status" value="1"/>
</dbReference>
<dbReference type="EMBL" id="CP034550">
    <property type="protein sequence ID" value="QFZ20916.1"/>
    <property type="molecule type" value="Genomic_DNA"/>
</dbReference>
<evidence type="ECO:0000256" key="4">
    <source>
        <dbReference type="ARBA" id="ARBA00023026"/>
    </source>
</evidence>
<keyword evidence="2" id="KW-0964">Secreted</keyword>
<feature type="domain" description="Teneurin-like YD-shell" evidence="7">
    <location>
        <begin position="1320"/>
        <end position="1626"/>
    </location>
</feature>
<keyword evidence="6" id="KW-0732">Signal</keyword>
<evidence type="ECO:0000256" key="2">
    <source>
        <dbReference type="ARBA" id="ARBA00022525"/>
    </source>
</evidence>
<dbReference type="GO" id="GO:0005737">
    <property type="term" value="C:cytoplasm"/>
    <property type="evidence" value="ECO:0007669"/>
    <property type="project" value="InterPro"/>
</dbReference>
<feature type="region of interest" description="Disordered" evidence="5">
    <location>
        <begin position="34"/>
        <end position="100"/>
    </location>
</feature>
<reference evidence="9" key="1">
    <citation type="journal article" date="2021" name="Curr. Microbiol.">
        <title>Complete genome of nocamycin-producing strain Saccharothrix syringae NRRL B-16468 reveals the biosynthetic potential for secondary metabolites.</title>
        <authorList>
            <person name="Mo X."/>
            <person name="Yang S."/>
        </authorList>
    </citation>
    <scope>NUCLEOTIDE SEQUENCE [LARGE SCALE GENOMIC DNA]</scope>
    <source>
        <strain evidence="9">ATCC 51364 / DSM 43886 / JCM 6844 / KCTC 9398 / NBRC 14523 / NRRL B-16468 / INA 2240</strain>
    </source>
</reference>
<dbReference type="Pfam" id="PF05593">
    <property type="entry name" value="RHS_repeat"/>
    <property type="match status" value="1"/>
</dbReference>
<dbReference type="KEGG" id="ssyi:EKG83_29180"/>
<comment type="subcellular location">
    <subcellularLocation>
        <location evidence="1">Secreted</location>
    </subcellularLocation>
</comment>
<dbReference type="OrthoDB" id="291011at2"/>
<evidence type="ECO:0000313" key="8">
    <source>
        <dbReference type="EMBL" id="QFZ20916.1"/>
    </source>
</evidence>
<dbReference type="Gene3D" id="2.180.10.10">
    <property type="entry name" value="RHS repeat-associated core"/>
    <property type="match status" value="1"/>
</dbReference>
<dbReference type="PANTHER" id="PTHR32305">
    <property type="match status" value="1"/>
</dbReference>